<evidence type="ECO:0000256" key="2">
    <source>
        <dbReference type="SAM" id="Phobius"/>
    </source>
</evidence>
<feature type="transmembrane region" description="Helical" evidence="2">
    <location>
        <begin position="45"/>
        <end position="67"/>
    </location>
</feature>
<feature type="compositionally biased region" description="Low complexity" evidence="1">
    <location>
        <begin position="191"/>
        <end position="204"/>
    </location>
</feature>
<gene>
    <name evidence="3" type="ORF">FHX73_114333</name>
</gene>
<keyword evidence="2" id="KW-0812">Transmembrane</keyword>
<dbReference type="AlphaFoldDB" id="A0A561UM60"/>
<organism evidence="3 4">
    <name type="scientific">Kitasatospora viridis</name>
    <dbReference type="NCBI Taxonomy" id="281105"/>
    <lineage>
        <taxon>Bacteria</taxon>
        <taxon>Bacillati</taxon>
        <taxon>Actinomycetota</taxon>
        <taxon>Actinomycetes</taxon>
        <taxon>Kitasatosporales</taxon>
        <taxon>Streptomycetaceae</taxon>
        <taxon>Kitasatospora</taxon>
    </lineage>
</organism>
<protein>
    <recommendedName>
        <fullName evidence="5">Septum formation initiator</fullName>
    </recommendedName>
</protein>
<name>A0A561UM60_9ACTN</name>
<comment type="caution">
    <text evidence="3">The sequence shown here is derived from an EMBL/GenBank/DDBJ whole genome shotgun (WGS) entry which is preliminary data.</text>
</comment>
<reference evidence="3 4" key="1">
    <citation type="submission" date="2019-06" db="EMBL/GenBank/DDBJ databases">
        <title>Sequencing the genomes of 1000 actinobacteria strains.</title>
        <authorList>
            <person name="Klenk H.-P."/>
        </authorList>
    </citation>
    <scope>NUCLEOTIDE SEQUENCE [LARGE SCALE GENOMIC DNA]</scope>
    <source>
        <strain evidence="3 4">DSM 44826</strain>
    </source>
</reference>
<keyword evidence="4" id="KW-1185">Reference proteome</keyword>
<feature type="region of interest" description="Disordered" evidence="1">
    <location>
        <begin position="115"/>
        <end position="204"/>
    </location>
</feature>
<keyword evidence="2" id="KW-1133">Transmembrane helix</keyword>
<accession>A0A561UM60</accession>
<sequence length="204" mass="20647">MRETTVRAGEGIQQGRLLPGQLGRARITVRPGRPPRGSGRGRTPFAVLVGLLLSAGLLGLLMLNTALNEGSFELTKLQKQTTTLTDQQQALQQEIDHDSAPDALENAARGLGMVSGGDPAFLKDDGTVLGSPAPAKDSPPVKRSGESPWPGVGQPAPSAAPPPAADTGSPSATPAAPDPAATGEGALRVDPVSPTSSPSGSASR</sequence>
<dbReference type="Proteomes" id="UP000317940">
    <property type="component" value="Unassembled WGS sequence"/>
</dbReference>
<dbReference type="RefSeq" id="WP_211786230.1">
    <property type="nucleotide sequence ID" value="NZ_BAAAMZ010000014.1"/>
</dbReference>
<dbReference type="EMBL" id="VIWT01000001">
    <property type="protein sequence ID" value="TWG00455.1"/>
    <property type="molecule type" value="Genomic_DNA"/>
</dbReference>
<evidence type="ECO:0000313" key="3">
    <source>
        <dbReference type="EMBL" id="TWG00455.1"/>
    </source>
</evidence>
<evidence type="ECO:0000313" key="4">
    <source>
        <dbReference type="Proteomes" id="UP000317940"/>
    </source>
</evidence>
<evidence type="ECO:0000256" key="1">
    <source>
        <dbReference type="SAM" id="MobiDB-lite"/>
    </source>
</evidence>
<proteinExistence type="predicted"/>
<evidence type="ECO:0008006" key="5">
    <source>
        <dbReference type="Google" id="ProtNLM"/>
    </source>
</evidence>
<keyword evidence="2" id="KW-0472">Membrane</keyword>
<feature type="compositionally biased region" description="Low complexity" evidence="1">
    <location>
        <begin position="165"/>
        <end position="183"/>
    </location>
</feature>